<dbReference type="Proteomes" id="UP001529510">
    <property type="component" value="Unassembled WGS sequence"/>
</dbReference>
<proteinExistence type="predicted"/>
<gene>
    <name evidence="1" type="ORF">M9458_050005</name>
</gene>
<sequence length="53" mass="6247">MENEEGRKEYLVFPASKNHCPSQKGRKIPLKGNGRRIDYILYKEEGLQPDWKV</sequence>
<evidence type="ECO:0000313" key="2">
    <source>
        <dbReference type="Proteomes" id="UP001529510"/>
    </source>
</evidence>
<comment type="caution">
    <text evidence="1">The sequence shown here is derived from an EMBL/GenBank/DDBJ whole genome shotgun (WGS) entry which is preliminary data.</text>
</comment>
<reference evidence="1 2" key="1">
    <citation type="submission" date="2024-05" db="EMBL/GenBank/DDBJ databases">
        <title>Genome sequencing and assembly of Indian major carp, Cirrhinus mrigala (Hamilton, 1822).</title>
        <authorList>
            <person name="Mohindra V."/>
            <person name="Chowdhury L.M."/>
            <person name="Lal K."/>
            <person name="Jena J.K."/>
        </authorList>
    </citation>
    <scope>NUCLEOTIDE SEQUENCE [LARGE SCALE GENOMIC DNA]</scope>
    <source>
        <strain evidence="1">CM1030</strain>
        <tissue evidence="1">Blood</tissue>
    </source>
</reference>
<feature type="non-terminal residue" evidence="1">
    <location>
        <position position="53"/>
    </location>
</feature>
<organism evidence="1 2">
    <name type="scientific">Cirrhinus mrigala</name>
    <name type="common">Mrigala</name>
    <dbReference type="NCBI Taxonomy" id="683832"/>
    <lineage>
        <taxon>Eukaryota</taxon>
        <taxon>Metazoa</taxon>
        <taxon>Chordata</taxon>
        <taxon>Craniata</taxon>
        <taxon>Vertebrata</taxon>
        <taxon>Euteleostomi</taxon>
        <taxon>Actinopterygii</taxon>
        <taxon>Neopterygii</taxon>
        <taxon>Teleostei</taxon>
        <taxon>Ostariophysi</taxon>
        <taxon>Cypriniformes</taxon>
        <taxon>Cyprinidae</taxon>
        <taxon>Labeoninae</taxon>
        <taxon>Labeonini</taxon>
        <taxon>Cirrhinus</taxon>
    </lineage>
</organism>
<dbReference type="AlphaFoldDB" id="A0ABD0N3N2"/>
<protein>
    <submittedName>
        <fullName evidence="1">Uncharacterized protein</fullName>
    </submittedName>
</protein>
<evidence type="ECO:0000313" key="1">
    <source>
        <dbReference type="EMBL" id="KAL0155742.1"/>
    </source>
</evidence>
<name>A0ABD0N3N2_CIRMR</name>
<dbReference type="EMBL" id="JAMKFB020000025">
    <property type="protein sequence ID" value="KAL0155742.1"/>
    <property type="molecule type" value="Genomic_DNA"/>
</dbReference>
<keyword evidence="2" id="KW-1185">Reference proteome</keyword>
<accession>A0ABD0N3N2</accession>